<dbReference type="InterPro" id="IPR004556">
    <property type="entry name" value="HemK-like"/>
</dbReference>
<gene>
    <name evidence="5 8" type="primary">prmC</name>
    <name evidence="8" type="ORF">ACFSTF_02825</name>
</gene>
<dbReference type="SUPFAM" id="SSF53335">
    <property type="entry name" value="S-adenosyl-L-methionine-dependent methyltransferases"/>
    <property type="match status" value="1"/>
</dbReference>
<dbReference type="GO" id="GO:0102559">
    <property type="term" value="F:peptide chain release factor N(5)-glutamine methyltransferase activity"/>
    <property type="evidence" value="ECO:0007669"/>
    <property type="project" value="UniProtKB-EC"/>
</dbReference>
<evidence type="ECO:0000256" key="3">
    <source>
        <dbReference type="ARBA" id="ARBA00022691"/>
    </source>
</evidence>
<feature type="domain" description="Release factor glutamine methyltransferase N-terminal" evidence="7">
    <location>
        <begin position="7"/>
        <end position="76"/>
    </location>
</feature>
<comment type="function">
    <text evidence="5">Methylates the class 1 translation termination release factors RF1/PrfA and RF2/PrfB on the glutamine residue of the universally conserved GGQ motif.</text>
</comment>
<dbReference type="InterPro" id="IPR050320">
    <property type="entry name" value="N5-glutamine_MTase"/>
</dbReference>
<evidence type="ECO:0000256" key="2">
    <source>
        <dbReference type="ARBA" id="ARBA00022679"/>
    </source>
</evidence>
<evidence type="ECO:0000259" key="7">
    <source>
        <dbReference type="Pfam" id="PF17827"/>
    </source>
</evidence>
<evidence type="ECO:0000259" key="6">
    <source>
        <dbReference type="Pfam" id="PF05175"/>
    </source>
</evidence>
<feature type="binding site" evidence="5">
    <location>
        <position position="148"/>
    </location>
    <ligand>
        <name>S-adenosyl-L-methionine</name>
        <dbReference type="ChEBI" id="CHEBI:59789"/>
    </ligand>
</feature>
<dbReference type="PANTHER" id="PTHR18895:SF74">
    <property type="entry name" value="MTRF1L RELEASE FACTOR GLUTAMINE METHYLTRANSFERASE"/>
    <property type="match status" value="1"/>
</dbReference>
<keyword evidence="2 5" id="KW-0808">Transferase</keyword>
<dbReference type="InterPro" id="IPR029063">
    <property type="entry name" value="SAM-dependent_MTases_sf"/>
</dbReference>
<dbReference type="InterPro" id="IPR019874">
    <property type="entry name" value="RF_methyltr_PrmC"/>
</dbReference>
<dbReference type="NCBIfam" id="TIGR03534">
    <property type="entry name" value="RF_mod_PrmC"/>
    <property type="match status" value="1"/>
</dbReference>
<dbReference type="Pfam" id="PF05175">
    <property type="entry name" value="MTS"/>
    <property type="match status" value="1"/>
</dbReference>
<keyword evidence="3 5" id="KW-0949">S-adenosyl-L-methionine</keyword>
<dbReference type="GO" id="GO:0032259">
    <property type="term" value="P:methylation"/>
    <property type="evidence" value="ECO:0007669"/>
    <property type="project" value="UniProtKB-KW"/>
</dbReference>
<dbReference type="InterPro" id="IPR007848">
    <property type="entry name" value="Small_mtfrase_dom"/>
</dbReference>
<name>A0ABW5PMM1_9BACI</name>
<dbReference type="PANTHER" id="PTHR18895">
    <property type="entry name" value="HEMK METHYLTRANSFERASE"/>
    <property type="match status" value="1"/>
</dbReference>
<evidence type="ECO:0000313" key="8">
    <source>
        <dbReference type="EMBL" id="MFD2616246.1"/>
    </source>
</evidence>
<dbReference type="EC" id="2.1.1.297" evidence="5"/>
<feature type="binding site" evidence="5">
    <location>
        <position position="192"/>
    </location>
    <ligand>
        <name>S-adenosyl-L-methionine</name>
        <dbReference type="ChEBI" id="CHEBI:59789"/>
    </ligand>
</feature>
<accession>A0ABW5PMM1</accession>
<feature type="binding site" evidence="5">
    <location>
        <begin position="192"/>
        <end position="195"/>
    </location>
    <ligand>
        <name>substrate</name>
    </ligand>
</feature>
<evidence type="ECO:0000313" key="9">
    <source>
        <dbReference type="Proteomes" id="UP001597458"/>
    </source>
</evidence>
<keyword evidence="1 5" id="KW-0489">Methyltransferase</keyword>
<dbReference type="CDD" id="cd02440">
    <property type="entry name" value="AdoMet_MTases"/>
    <property type="match status" value="1"/>
</dbReference>
<comment type="similarity">
    <text evidence="5">Belongs to the protein N5-glutamine methyltransferase family. PrmC subfamily.</text>
</comment>
<dbReference type="InterPro" id="IPR040758">
    <property type="entry name" value="PrmC_N"/>
</dbReference>
<keyword evidence="9" id="KW-1185">Reference proteome</keyword>
<feature type="domain" description="Methyltransferase small" evidence="6">
    <location>
        <begin position="114"/>
        <end position="216"/>
    </location>
</feature>
<organism evidence="8 9">
    <name type="scientific">Terrilactibacillus laevilacticus</name>
    <dbReference type="NCBI Taxonomy" id="1380157"/>
    <lineage>
        <taxon>Bacteria</taxon>
        <taxon>Bacillati</taxon>
        <taxon>Bacillota</taxon>
        <taxon>Bacilli</taxon>
        <taxon>Bacillales</taxon>
        <taxon>Bacillaceae</taxon>
        <taxon>Terrilactibacillus</taxon>
    </lineage>
</organism>
<comment type="catalytic activity">
    <reaction evidence="4 5">
        <text>L-glutaminyl-[peptide chain release factor] + S-adenosyl-L-methionine = N(5)-methyl-L-glutaminyl-[peptide chain release factor] + S-adenosyl-L-homocysteine + H(+)</text>
        <dbReference type="Rhea" id="RHEA:42896"/>
        <dbReference type="Rhea" id="RHEA-COMP:10271"/>
        <dbReference type="Rhea" id="RHEA-COMP:10272"/>
        <dbReference type="ChEBI" id="CHEBI:15378"/>
        <dbReference type="ChEBI" id="CHEBI:30011"/>
        <dbReference type="ChEBI" id="CHEBI:57856"/>
        <dbReference type="ChEBI" id="CHEBI:59789"/>
        <dbReference type="ChEBI" id="CHEBI:61891"/>
        <dbReference type="EC" id="2.1.1.297"/>
    </reaction>
</comment>
<comment type="caution">
    <text evidence="8">The sequence shown here is derived from an EMBL/GenBank/DDBJ whole genome shotgun (WGS) entry which is preliminary data.</text>
</comment>
<dbReference type="Pfam" id="PF17827">
    <property type="entry name" value="PrmC_N"/>
    <property type="match status" value="1"/>
</dbReference>
<dbReference type="Gene3D" id="1.10.8.10">
    <property type="entry name" value="DNA helicase RuvA subunit, C-terminal domain"/>
    <property type="match status" value="1"/>
</dbReference>
<dbReference type="EMBL" id="JBHUMR010000007">
    <property type="protein sequence ID" value="MFD2616246.1"/>
    <property type="molecule type" value="Genomic_DNA"/>
</dbReference>
<dbReference type="PROSITE" id="PS00092">
    <property type="entry name" value="N6_MTASE"/>
    <property type="match status" value="1"/>
</dbReference>
<feature type="binding site" evidence="5">
    <location>
        <begin position="125"/>
        <end position="129"/>
    </location>
    <ligand>
        <name>S-adenosyl-L-methionine</name>
        <dbReference type="ChEBI" id="CHEBI:59789"/>
    </ligand>
</feature>
<protein>
    <recommendedName>
        <fullName evidence="5">Release factor glutamine methyltransferase</fullName>
        <shortName evidence="5">RF MTase</shortName>
        <ecNumber evidence="5">2.1.1.297</ecNumber>
    </recommendedName>
    <alternativeName>
        <fullName evidence="5">N5-glutamine methyltransferase PrmC</fullName>
    </alternativeName>
    <alternativeName>
        <fullName evidence="5">Protein-(glutamine-N5) MTase PrmC</fullName>
    </alternativeName>
    <alternativeName>
        <fullName evidence="5">Protein-glutamine N-methyltransferase PrmC</fullName>
    </alternativeName>
</protein>
<feature type="binding site" evidence="5">
    <location>
        <position position="175"/>
    </location>
    <ligand>
        <name>S-adenosyl-L-methionine</name>
        <dbReference type="ChEBI" id="CHEBI:59789"/>
    </ligand>
</feature>
<evidence type="ECO:0000256" key="1">
    <source>
        <dbReference type="ARBA" id="ARBA00022603"/>
    </source>
</evidence>
<evidence type="ECO:0000256" key="4">
    <source>
        <dbReference type="ARBA" id="ARBA00048391"/>
    </source>
</evidence>
<dbReference type="HAMAP" id="MF_02126">
    <property type="entry name" value="RF_methyltr_PrmC"/>
    <property type="match status" value="1"/>
</dbReference>
<evidence type="ECO:0000256" key="5">
    <source>
        <dbReference type="HAMAP-Rule" id="MF_02126"/>
    </source>
</evidence>
<dbReference type="NCBIfam" id="TIGR00536">
    <property type="entry name" value="hemK_fam"/>
    <property type="match status" value="1"/>
</dbReference>
<dbReference type="RefSeq" id="WP_141189687.1">
    <property type="nucleotide sequence ID" value="NZ_JBHUMR010000007.1"/>
</dbReference>
<dbReference type="Gene3D" id="3.40.50.150">
    <property type="entry name" value="Vaccinia Virus protein VP39"/>
    <property type="match status" value="1"/>
</dbReference>
<reference evidence="9" key="1">
    <citation type="journal article" date="2019" name="Int. J. Syst. Evol. Microbiol.">
        <title>The Global Catalogue of Microorganisms (GCM) 10K type strain sequencing project: providing services to taxonomists for standard genome sequencing and annotation.</title>
        <authorList>
            <consortium name="The Broad Institute Genomics Platform"/>
            <consortium name="The Broad Institute Genome Sequencing Center for Infectious Disease"/>
            <person name="Wu L."/>
            <person name="Ma J."/>
        </authorList>
    </citation>
    <scope>NUCLEOTIDE SEQUENCE [LARGE SCALE GENOMIC DNA]</scope>
    <source>
        <strain evidence="9">TISTR 2241</strain>
    </source>
</reference>
<dbReference type="InterPro" id="IPR002052">
    <property type="entry name" value="DNA_methylase_N6_adenine_CS"/>
</dbReference>
<dbReference type="Proteomes" id="UP001597458">
    <property type="component" value="Unassembled WGS sequence"/>
</dbReference>
<sequence>MTLKRFEALNWASSFLSKHGRDANIGEILLCHRLGLTRTELLVDIRESLKKEDEIWFKDGVIQHVKTGEPVQYMTGTETFYGRTFHVSPAVLIPRPETEELIEWVKNWANLYFPHKKELSVCDIGTGSGAIAITLALEKPEWHVSTVDLSADAIKVAKDNAKNLHATVDFYEGSFLQPLIDHHKKVDILVSNPPYISKEGMQSLQDVVKDHEPHLALSGGEDGLDAYRCILKEVRQIMKDQLLIGFEIGYDQGEAIQNLIKQTFDQQIEALKVMKDINGNDRVALAFVRSV</sequence>
<proteinExistence type="inferred from homology"/>